<keyword evidence="3" id="KW-1185">Reference proteome</keyword>
<reference evidence="2 3" key="1">
    <citation type="journal article" date="2016" name="Nat. Commun.">
        <title>Ectomycorrhizal ecology is imprinted in the genome of the dominant symbiotic fungus Cenococcum geophilum.</title>
        <authorList>
            <consortium name="DOE Joint Genome Institute"/>
            <person name="Peter M."/>
            <person name="Kohler A."/>
            <person name="Ohm R.A."/>
            <person name="Kuo A."/>
            <person name="Krutzmann J."/>
            <person name="Morin E."/>
            <person name="Arend M."/>
            <person name="Barry K.W."/>
            <person name="Binder M."/>
            <person name="Choi C."/>
            <person name="Clum A."/>
            <person name="Copeland A."/>
            <person name="Grisel N."/>
            <person name="Haridas S."/>
            <person name="Kipfer T."/>
            <person name="LaButti K."/>
            <person name="Lindquist E."/>
            <person name="Lipzen A."/>
            <person name="Maire R."/>
            <person name="Meier B."/>
            <person name="Mihaltcheva S."/>
            <person name="Molinier V."/>
            <person name="Murat C."/>
            <person name="Poggeler S."/>
            <person name="Quandt C.A."/>
            <person name="Sperisen C."/>
            <person name="Tritt A."/>
            <person name="Tisserant E."/>
            <person name="Crous P.W."/>
            <person name="Henrissat B."/>
            <person name="Nehls U."/>
            <person name="Egli S."/>
            <person name="Spatafora J.W."/>
            <person name="Grigoriev I.V."/>
            <person name="Martin F.M."/>
        </authorList>
    </citation>
    <scope>NUCLEOTIDE SEQUENCE [LARGE SCALE GENOMIC DNA]</scope>
    <source>
        <strain evidence="2 3">CBS 207.34</strain>
    </source>
</reference>
<sequence length="316" mass="34140">MYLNPSANTWTCSPPINPTVEEFCRRLPEYNSTRLVSLPDLARDLGLGHVFVKDESFQLGLPAPKIPGAPWAVYRSVAAKVELPQTCTPHELSISANTQGITLVTCTDGNWGRAVARMAKYLRIPATVFVPQNMDQATKERIAGEGARVSVVSGNYDEPIRAARKEADFEGSFGHDTSWSCYEEIPKWVVEGYSTMLTETDRQVQEQASKQAICVVTSVGVGSFAQSVVMHYKSRVPTATVVTVEPETAACLKTSLEVGKIMSVQYLHIHGVQASPCGAAPLSALKKSCETHASGPGPGSVVVLFSTEGSRTYSIT</sequence>
<dbReference type="SUPFAM" id="SSF53686">
    <property type="entry name" value="Tryptophan synthase beta subunit-like PLP-dependent enzymes"/>
    <property type="match status" value="1"/>
</dbReference>
<dbReference type="OrthoDB" id="10059875at2759"/>
<dbReference type="Proteomes" id="UP000250140">
    <property type="component" value="Unassembled WGS sequence"/>
</dbReference>
<dbReference type="Gene3D" id="3.40.50.1100">
    <property type="match status" value="2"/>
</dbReference>
<organism evidence="2 3">
    <name type="scientific">Glonium stellatum</name>
    <dbReference type="NCBI Taxonomy" id="574774"/>
    <lineage>
        <taxon>Eukaryota</taxon>
        <taxon>Fungi</taxon>
        <taxon>Dikarya</taxon>
        <taxon>Ascomycota</taxon>
        <taxon>Pezizomycotina</taxon>
        <taxon>Dothideomycetes</taxon>
        <taxon>Pleosporomycetidae</taxon>
        <taxon>Gloniales</taxon>
        <taxon>Gloniaceae</taxon>
        <taxon>Glonium</taxon>
    </lineage>
</organism>
<evidence type="ECO:0000313" key="2">
    <source>
        <dbReference type="EMBL" id="OCL14668.1"/>
    </source>
</evidence>
<dbReference type="PANTHER" id="PTHR42937">
    <property type="match status" value="1"/>
</dbReference>
<dbReference type="InterPro" id="IPR036052">
    <property type="entry name" value="TrpB-like_PALP_sf"/>
</dbReference>
<evidence type="ECO:0000313" key="3">
    <source>
        <dbReference type="Proteomes" id="UP000250140"/>
    </source>
</evidence>
<gene>
    <name evidence="2" type="ORF">AOQ84DRAFT_403681</name>
</gene>
<dbReference type="InterPro" id="IPR001926">
    <property type="entry name" value="TrpB-like_PALP"/>
</dbReference>
<name>A0A8E2FDZ4_9PEZI</name>
<dbReference type="CDD" id="cd00640">
    <property type="entry name" value="Trp-synth-beta_II"/>
    <property type="match status" value="1"/>
</dbReference>
<feature type="domain" description="Tryptophan synthase beta chain-like PALP" evidence="1">
    <location>
        <begin position="30"/>
        <end position="264"/>
    </location>
</feature>
<dbReference type="Pfam" id="PF00291">
    <property type="entry name" value="PALP"/>
    <property type="match status" value="1"/>
</dbReference>
<proteinExistence type="predicted"/>
<dbReference type="AlphaFoldDB" id="A0A8E2FDZ4"/>
<protein>
    <submittedName>
        <fullName evidence="2">Tryptophan synthase beta subunit-like PLP-dependent enzyme</fullName>
    </submittedName>
</protein>
<accession>A0A8E2FDZ4</accession>
<evidence type="ECO:0000259" key="1">
    <source>
        <dbReference type="Pfam" id="PF00291"/>
    </source>
</evidence>
<dbReference type="PANTHER" id="PTHR42937:SF1">
    <property type="entry name" value="DIAMINOPROPIONATE AMMONIA-LYASE"/>
    <property type="match status" value="1"/>
</dbReference>
<dbReference type="EMBL" id="KV748548">
    <property type="protein sequence ID" value="OCL14668.1"/>
    <property type="molecule type" value="Genomic_DNA"/>
</dbReference>